<dbReference type="SMART" id="SM00382">
    <property type="entry name" value="AAA"/>
    <property type="match status" value="1"/>
</dbReference>
<dbReference type="Pfam" id="PF05970">
    <property type="entry name" value="PIF1"/>
    <property type="match status" value="1"/>
</dbReference>
<name>A0A1E5R8N0_9ASCO</name>
<feature type="region of interest" description="Disordered" evidence="13">
    <location>
        <begin position="1"/>
        <end position="20"/>
    </location>
</feature>
<evidence type="ECO:0000256" key="4">
    <source>
        <dbReference type="ARBA" id="ARBA00022806"/>
    </source>
</evidence>
<evidence type="ECO:0000256" key="1">
    <source>
        <dbReference type="ARBA" id="ARBA00022741"/>
    </source>
</evidence>
<keyword evidence="16" id="KW-1185">Reference proteome</keyword>
<evidence type="ECO:0000256" key="2">
    <source>
        <dbReference type="ARBA" id="ARBA00022763"/>
    </source>
</evidence>
<dbReference type="CDD" id="cd18809">
    <property type="entry name" value="SF1_C_RecD"/>
    <property type="match status" value="1"/>
</dbReference>
<comment type="catalytic activity">
    <reaction evidence="12">
        <text>ATP + H2O = ADP + phosphate + H(+)</text>
        <dbReference type="Rhea" id="RHEA:13065"/>
        <dbReference type="ChEBI" id="CHEBI:15377"/>
        <dbReference type="ChEBI" id="CHEBI:15378"/>
        <dbReference type="ChEBI" id="CHEBI:30616"/>
        <dbReference type="ChEBI" id="CHEBI:43474"/>
        <dbReference type="ChEBI" id="CHEBI:456216"/>
        <dbReference type="EC" id="5.6.2.3"/>
    </reaction>
</comment>
<dbReference type="GO" id="GO:0043139">
    <property type="term" value="F:5'-3' DNA helicase activity"/>
    <property type="evidence" value="ECO:0007669"/>
    <property type="project" value="UniProtKB-UniRule"/>
</dbReference>
<feature type="compositionally biased region" description="Basic residues" evidence="13">
    <location>
        <begin position="1"/>
        <end position="10"/>
    </location>
</feature>
<feature type="compositionally biased region" description="Polar residues" evidence="13">
    <location>
        <begin position="164"/>
        <end position="190"/>
    </location>
</feature>
<dbReference type="GO" id="GO:0016887">
    <property type="term" value="F:ATP hydrolysis activity"/>
    <property type="evidence" value="ECO:0007669"/>
    <property type="project" value="RHEA"/>
</dbReference>
<keyword evidence="8 12" id="KW-0233">DNA recombination</keyword>
<evidence type="ECO:0000256" key="3">
    <source>
        <dbReference type="ARBA" id="ARBA00022801"/>
    </source>
</evidence>
<dbReference type="SUPFAM" id="SSF52540">
    <property type="entry name" value="P-loop containing nucleoside triphosphate hydrolases"/>
    <property type="match status" value="2"/>
</dbReference>
<comment type="function">
    <text evidence="12">DNA-dependent ATPase and 5'-3' DNA helicase required for the maintenance of both mitochondrial and nuclear genome stability.</text>
</comment>
<protein>
    <recommendedName>
        <fullName evidence="12">ATP-dependent DNA helicase PIF1</fullName>
        <ecNumber evidence="12">5.6.2.3</ecNumber>
    </recommendedName>
    <alternativeName>
        <fullName evidence="12">DNA 5'-3' helicase PIF1</fullName>
    </alternativeName>
    <alternativeName>
        <fullName evidence="12">DNA repair and recombination helicase PIF1</fullName>
    </alternativeName>
</protein>
<feature type="domain" description="AAA+ ATPase" evidence="14">
    <location>
        <begin position="278"/>
        <end position="452"/>
    </location>
</feature>
<dbReference type="GO" id="GO:0000723">
    <property type="term" value="P:telomere maintenance"/>
    <property type="evidence" value="ECO:0007669"/>
    <property type="project" value="InterPro"/>
</dbReference>
<evidence type="ECO:0000256" key="13">
    <source>
        <dbReference type="SAM" id="MobiDB-lite"/>
    </source>
</evidence>
<dbReference type="PANTHER" id="PTHR47642">
    <property type="entry name" value="ATP-DEPENDENT DNA HELICASE"/>
    <property type="match status" value="1"/>
</dbReference>
<comment type="similarity">
    <text evidence="12">Belongs to the helicase family. PIF1 subfamily.</text>
</comment>
<evidence type="ECO:0000256" key="6">
    <source>
        <dbReference type="ARBA" id="ARBA00023125"/>
    </source>
</evidence>
<keyword evidence="11 12" id="KW-0539">Nucleus</keyword>
<feature type="DNA-binding region" evidence="12">
    <location>
        <begin position="718"/>
        <end position="737"/>
    </location>
</feature>
<gene>
    <name evidence="12" type="primary">PIF1</name>
    <name evidence="15" type="ORF">AWRI3578_g2781</name>
</gene>
<dbReference type="InterPro" id="IPR003593">
    <property type="entry name" value="AAA+_ATPase"/>
</dbReference>
<reference evidence="16" key="1">
    <citation type="journal article" date="2016" name="Genome Announc.">
        <title>Genome sequences of three species of Hanseniaspora isolated from spontaneous wine fermentations.</title>
        <authorList>
            <person name="Sternes P.R."/>
            <person name="Lee D."/>
            <person name="Kutyna D.R."/>
            <person name="Borneman A.R."/>
        </authorList>
    </citation>
    <scope>NUCLEOTIDE SEQUENCE [LARGE SCALE GENOMIC DNA]</scope>
    <source>
        <strain evidence="16">AWRI3578</strain>
    </source>
</reference>
<keyword evidence="4 12" id="KW-0347">Helicase</keyword>
<dbReference type="AlphaFoldDB" id="A0A1E5R8N0"/>
<dbReference type="GO" id="GO:0006310">
    <property type="term" value="P:DNA recombination"/>
    <property type="evidence" value="ECO:0007669"/>
    <property type="project" value="UniProtKB-UniRule"/>
</dbReference>
<keyword evidence="3 12" id="KW-0378">Hydrolase</keyword>
<dbReference type="GO" id="GO:0005739">
    <property type="term" value="C:mitochondrion"/>
    <property type="evidence" value="ECO:0007669"/>
    <property type="project" value="UniProtKB-SubCell"/>
</dbReference>
<dbReference type="CDD" id="cd18037">
    <property type="entry name" value="DEXSc_Pif1_like"/>
    <property type="match status" value="1"/>
</dbReference>
<feature type="region of interest" description="Disordered" evidence="13">
    <location>
        <begin position="227"/>
        <end position="254"/>
    </location>
</feature>
<dbReference type="InterPro" id="IPR051055">
    <property type="entry name" value="PIF1_helicase"/>
</dbReference>
<dbReference type="InterPro" id="IPR010285">
    <property type="entry name" value="DNA_helicase_pif1-like_DEAD"/>
</dbReference>
<dbReference type="GO" id="GO:0005524">
    <property type="term" value="F:ATP binding"/>
    <property type="evidence" value="ECO:0007669"/>
    <property type="project" value="UniProtKB-UniRule"/>
</dbReference>
<evidence type="ECO:0000256" key="9">
    <source>
        <dbReference type="ARBA" id="ARBA00023204"/>
    </source>
</evidence>
<evidence type="ECO:0000256" key="10">
    <source>
        <dbReference type="ARBA" id="ARBA00023235"/>
    </source>
</evidence>
<keyword evidence="10 12" id="KW-0413">Isomerase</keyword>
<dbReference type="OrthoDB" id="3971344at2759"/>
<dbReference type="Gene3D" id="3.40.50.300">
    <property type="entry name" value="P-loop containing nucleotide triphosphate hydrolases"/>
    <property type="match status" value="1"/>
</dbReference>
<dbReference type="EMBL" id="LPNL01000007">
    <property type="protein sequence ID" value="OEJ83279.1"/>
    <property type="molecule type" value="Genomic_DNA"/>
</dbReference>
<accession>A0A1E5R8N0</accession>
<comment type="subunit">
    <text evidence="12">Monomer.</text>
</comment>
<keyword evidence="5 12" id="KW-0067">ATP-binding</keyword>
<evidence type="ECO:0000313" key="15">
    <source>
        <dbReference type="EMBL" id="OEJ83279.1"/>
    </source>
</evidence>
<comment type="subcellular location">
    <subcellularLocation>
        <location evidence="12">Nucleus</location>
    </subcellularLocation>
    <subcellularLocation>
        <location evidence="12">Mitochondrion</location>
    </subcellularLocation>
</comment>
<feature type="binding site" evidence="12">
    <location>
        <begin position="286"/>
        <end position="293"/>
    </location>
    <ligand>
        <name>ATP</name>
        <dbReference type="ChEBI" id="CHEBI:30616"/>
    </ligand>
</feature>
<dbReference type="Pfam" id="PF21530">
    <property type="entry name" value="Pif1_2B_dom"/>
    <property type="match status" value="1"/>
</dbReference>
<sequence>MIRQNQKKNPKSSQRSIGDFFSVKRNASTITKDLNYKNGMPIIKGSKNSPIKQGKSPEKMIELTQGVSPEKMKEILKESQPAVDSKIKINLMDQIAAEDDDLDVLTAVSTTKVVESRESMMLAEDFKILEKSSETSHGSNILSTDQSNSEIQYYRDLKRKRQKLTSSQMSLPKSNTMSPLTKTPNGSSLSDLIKLNRTESIDLTRTNSKASPMAKVTSQRMSFMSQFNRPGKLDGRPSFGRSSRESESTKKVSAHSDIAQNIDLTDEQNEVIELAVNQGLNLFYTGSAGTGKSVVLKTLIQRMKRKYGEDAVAICASTGLASCNIGGITIHKFSGFGIGEKNPESLFTFVAKRPQAVKRWKKTRVLIVDEVSMIEGQYLDKFDYVARNVRKNNRPFGGIQVIFTGDFFQLPPVSKNGKPTSYCFESQSWKRAIQKTILLNKVFRQKDNSLIEMLNEIRYGERISAASRNLINSLDRAIEYDDGLEATELYPTRMEVTSANTKRMHSLSGKEMVFNALDSISAEAKDKAAERKKLDSSFLAEPVLKLKEGCQVMLIVNFSDKLVNGSIGNVLYFLPTNLYTSIIGEYRSIEDHVAIKEIRMISECVGLTDMHNVPPYIVEYQAKMLNLDAKGRFDKFIKTAMRFKKRDMMPVVRFKVPNQRDETEIINPHSFALDGYRNKTERQQIPLILCYALSIHKSQGQTIPRLRIDLKKVFEVGQVYVALSRAVSLDALEVRNFDPSKIKCDEKVKKFYLSMKTLE</sequence>
<dbReference type="InterPro" id="IPR048293">
    <property type="entry name" value="PIF1_RRM3_pfh1"/>
</dbReference>
<dbReference type="GO" id="GO:0005634">
    <property type="term" value="C:nucleus"/>
    <property type="evidence" value="ECO:0007669"/>
    <property type="project" value="UniProtKB-SubCell"/>
</dbReference>
<dbReference type="PANTHER" id="PTHR47642:SF5">
    <property type="entry name" value="ATP-DEPENDENT DNA HELICASE"/>
    <property type="match status" value="1"/>
</dbReference>
<feature type="region of interest" description="Disordered" evidence="13">
    <location>
        <begin position="162"/>
        <end position="190"/>
    </location>
</feature>
<evidence type="ECO:0000313" key="16">
    <source>
        <dbReference type="Proteomes" id="UP000095605"/>
    </source>
</evidence>
<proteinExistence type="inferred from homology"/>
<evidence type="ECO:0000256" key="8">
    <source>
        <dbReference type="ARBA" id="ARBA00023172"/>
    </source>
</evidence>
<evidence type="ECO:0000256" key="5">
    <source>
        <dbReference type="ARBA" id="ARBA00022840"/>
    </source>
</evidence>
<dbReference type="GO" id="GO:0006281">
    <property type="term" value="P:DNA repair"/>
    <property type="evidence" value="ECO:0007669"/>
    <property type="project" value="UniProtKB-UniRule"/>
</dbReference>
<keyword evidence="2 12" id="KW-0227">DNA damage</keyword>
<keyword evidence="7 12" id="KW-0496">Mitochondrion</keyword>
<keyword evidence="9 12" id="KW-0234">DNA repair</keyword>
<evidence type="ECO:0000256" key="7">
    <source>
        <dbReference type="ARBA" id="ARBA00023128"/>
    </source>
</evidence>
<dbReference type="EC" id="5.6.2.3" evidence="12"/>
<keyword evidence="1 12" id="KW-0547">Nucleotide-binding</keyword>
<dbReference type="InterPro" id="IPR049163">
    <property type="entry name" value="Pif1-like_2B_dom"/>
</dbReference>
<comment type="caution">
    <text evidence="15">The sequence shown here is derived from an EMBL/GenBank/DDBJ whole genome shotgun (WGS) entry which is preliminary data.</text>
</comment>
<evidence type="ECO:0000256" key="12">
    <source>
        <dbReference type="HAMAP-Rule" id="MF_03176"/>
    </source>
</evidence>
<dbReference type="GO" id="GO:0003677">
    <property type="term" value="F:DNA binding"/>
    <property type="evidence" value="ECO:0007669"/>
    <property type="project" value="UniProtKB-KW"/>
</dbReference>
<dbReference type="InterPro" id="IPR027417">
    <property type="entry name" value="P-loop_NTPase"/>
</dbReference>
<evidence type="ECO:0000256" key="11">
    <source>
        <dbReference type="ARBA" id="ARBA00023242"/>
    </source>
</evidence>
<dbReference type="Proteomes" id="UP000095605">
    <property type="component" value="Unassembled WGS sequence"/>
</dbReference>
<organism evidence="15 16">
    <name type="scientific">Hanseniaspora opuntiae</name>
    <dbReference type="NCBI Taxonomy" id="211096"/>
    <lineage>
        <taxon>Eukaryota</taxon>
        <taxon>Fungi</taxon>
        <taxon>Dikarya</taxon>
        <taxon>Ascomycota</taxon>
        <taxon>Saccharomycotina</taxon>
        <taxon>Saccharomycetes</taxon>
        <taxon>Saccharomycodales</taxon>
        <taxon>Saccharomycodaceae</taxon>
        <taxon>Hanseniaspora</taxon>
    </lineage>
</organism>
<comment type="cofactor">
    <cofactor evidence="12">
        <name>Mg(2+)</name>
        <dbReference type="ChEBI" id="CHEBI:18420"/>
    </cofactor>
</comment>
<feature type="region of interest" description="Disordered" evidence="13">
    <location>
        <begin position="37"/>
        <end position="58"/>
    </location>
</feature>
<dbReference type="HAMAP" id="MF_03176">
    <property type="entry name" value="PIF1"/>
    <property type="match status" value="1"/>
</dbReference>
<keyword evidence="6 12" id="KW-0238">DNA-binding</keyword>
<evidence type="ECO:0000259" key="14">
    <source>
        <dbReference type="SMART" id="SM00382"/>
    </source>
</evidence>